<organism evidence="1 2">
    <name type="scientific">Candidatus Geothrix skivensis</name>
    <dbReference type="NCBI Taxonomy" id="2954439"/>
    <lineage>
        <taxon>Bacteria</taxon>
        <taxon>Pseudomonadati</taxon>
        <taxon>Acidobacteriota</taxon>
        <taxon>Holophagae</taxon>
        <taxon>Holophagales</taxon>
        <taxon>Holophagaceae</taxon>
        <taxon>Geothrix</taxon>
    </lineage>
</organism>
<comment type="caution">
    <text evidence="1">The sequence shown here is derived from an EMBL/GenBank/DDBJ whole genome shotgun (WGS) entry which is preliminary data.</text>
</comment>
<dbReference type="AlphaFoldDB" id="A0A9D7XKD8"/>
<reference evidence="1" key="1">
    <citation type="submission" date="2020-10" db="EMBL/GenBank/DDBJ databases">
        <title>Connecting structure to function with the recovery of over 1000 high-quality activated sludge metagenome-assembled genomes encoding full-length rRNA genes using long-read sequencing.</title>
        <authorList>
            <person name="Singleton C.M."/>
            <person name="Petriglieri F."/>
            <person name="Kristensen J.M."/>
            <person name="Kirkegaard R.H."/>
            <person name="Michaelsen T.Y."/>
            <person name="Andersen M.H."/>
            <person name="Karst S.M."/>
            <person name="Dueholm M.S."/>
            <person name="Nielsen P.H."/>
            <person name="Albertsen M."/>
        </authorList>
    </citation>
    <scope>NUCLEOTIDE SEQUENCE</scope>
    <source>
        <strain evidence="1">Skiv_18-Q3-R9-52_MAXAC.067</strain>
    </source>
</reference>
<protein>
    <submittedName>
        <fullName evidence="1">Uncharacterized protein</fullName>
    </submittedName>
</protein>
<dbReference type="EMBL" id="JADKIO010000005">
    <property type="protein sequence ID" value="MBK9795470.1"/>
    <property type="molecule type" value="Genomic_DNA"/>
</dbReference>
<accession>A0A9D7XKD8</accession>
<sequence length="230" mass="24744">MRFVPLLPSSIDPEPWLSLAPLTLQWDGILGAGWPPAVRRGLAIHAMHLPGLAPVEEALEVLRHGLGLDFLVLPVRKPTNREAGFRLLGQLETLLEATSGRGTKLALRLDAGAETPVLALLREAHGEAVGFCWHPGIQDAEILADRLWCGVCDSHTDLHPLQSLGYRWDMALAAGSPEVFLAQASALEMAHPPVLFPAQMPATALGRPVVPDDGVVLGQHLLSGEPRVRP</sequence>
<proteinExistence type="predicted"/>
<evidence type="ECO:0000313" key="2">
    <source>
        <dbReference type="Proteomes" id="UP000886657"/>
    </source>
</evidence>
<dbReference type="Proteomes" id="UP000886657">
    <property type="component" value="Unassembled WGS sequence"/>
</dbReference>
<name>A0A9D7XKD8_9BACT</name>
<evidence type="ECO:0000313" key="1">
    <source>
        <dbReference type="EMBL" id="MBK9795470.1"/>
    </source>
</evidence>
<gene>
    <name evidence="1" type="ORF">IPP58_03050</name>
</gene>